<dbReference type="RefSeq" id="WP_136494779.1">
    <property type="nucleotide sequence ID" value="NZ_CP046052.1"/>
</dbReference>
<dbReference type="EMBL" id="CP046052">
    <property type="protein sequence ID" value="QGM44477.1"/>
    <property type="molecule type" value="Genomic_DNA"/>
</dbReference>
<keyword evidence="3" id="KW-1185">Reference proteome</keyword>
<proteinExistence type="predicted"/>
<feature type="region of interest" description="Disordered" evidence="1">
    <location>
        <begin position="1"/>
        <end position="20"/>
    </location>
</feature>
<dbReference type="Gene3D" id="3.40.50.1820">
    <property type="entry name" value="alpha/beta hydrolase"/>
    <property type="match status" value="1"/>
</dbReference>
<sequence length="355" mass="40439">MASAVHRQSPDGAGEQAGAADGRTLYETESLKIEHFRSNSHNPNVAFIFSPFGNRILSGNLYGGNFLLENGFDVINFKTTQYDWFQSIPPEVFDAIEALCIRESYGRRVSMGSSMGGYAAICFSKLLKCDVVLAFSPQYAITDHFDIRFADYGDKIEWRYIIDDDAFYEKSNYYFVYDNFDDDKKHIEELRKVIPPDRLTEIRTPFSGHSTTVFLLETGLLKKLTLGVLRDERAPGRAELKKNRRVSIEYLKTISARLRDRGHSKLLKSLHASMASAQDAAPAFDWFIKKNIWLISTFAETLEMSRLRKKGFDVGFYLLANPDVANAGTHPLLHYARHGRREGRSARFRGNMKTL</sequence>
<dbReference type="OrthoDB" id="223957at2"/>
<reference evidence="2 3" key="1">
    <citation type="submission" date="2019-11" db="EMBL/GenBank/DDBJ databases">
        <title>The genome sequence of Methylocystis heyeri.</title>
        <authorList>
            <person name="Oshkin I.Y."/>
            <person name="Miroshnikov K."/>
            <person name="Dedysh S.N."/>
        </authorList>
    </citation>
    <scope>NUCLEOTIDE SEQUENCE [LARGE SCALE GENOMIC DNA]</scope>
    <source>
        <strain evidence="2 3">H2</strain>
    </source>
</reference>
<dbReference type="KEGG" id="mhey:H2LOC_001500"/>
<accession>A0A6B8K9S0</accession>
<evidence type="ECO:0000313" key="2">
    <source>
        <dbReference type="EMBL" id="QGM44477.1"/>
    </source>
</evidence>
<name>A0A6B8K9S0_9HYPH</name>
<dbReference type="InterPro" id="IPR029058">
    <property type="entry name" value="AB_hydrolase_fold"/>
</dbReference>
<dbReference type="SUPFAM" id="SSF53474">
    <property type="entry name" value="alpha/beta-Hydrolases"/>
    <property type="match status" value="1"/>
</dbReference>
<dbReference type="AlphaFoldDB" id="A0A6B8K9S0"/>
<evidence type="ECO:0008006" key="4">
    <source>
        <dbReference type="Google" id="ProtNLM"/>
    </source>
</evidence>
<gene>
    <name evidence="2" type="ORF">H2LOC_001500</name>
</gene>
<evidence type="ECO:0000256" key="1">
    <source>
        <dbReference type="SAM" id="MobiDB-lite"/>
    </source>
</evidence>
<protein>
    <recommendedName>
        <fullName evidence="4">Alpha/beta hydrolase</fullName>
    </recommendedName>
</protein>
<organism evidence="2 3">
    <name type="scientific">Methylocystis heyeri</name>
    <dbReference type="NCBI Taxonomy" id="391905"/>
    <lineage>
        <taxon>Bacteria</taxon>
        <taxon>Pseudomonadati</taxon>
        <taxon>Pseudomonadota</taxon>
        <taxon>Alphaproteobacteria</taxon>
        <taxon>Hyphomicrobiales</taxon>
        <taxon>Methylocystaceae</taxon>
        <taxon>Methylocystis</taxon>
    </lineage>
</organism>
<dbReference type="Proteomes" id="UP000309061">
    <property type="component" value="Chromosome"/>
</dbReference>
<evidence type="ECO:0000313" key="3">
    <source>
        <dbReference type="Proteomes" id="UP000309061"/>
    </source>
</evidence>
<feature type="compositionally biased region" description="Low complexity" evidence="1">
    <location>
        <begin position="11"/>
        <end position="20"/>
    </location>
</feature>